<protein>
    <submittedName>
        <fullName evidence="4">GNAT family N-acetyltransferase</fullName>
    </submittedName>
</protein>
<organism evidence="4 5">
    <name type="scientific">Cryobacterium sinapicolor</name>
    <dbReference type="NCBI Taxonomy" id="1259236"/>
    <lineage>
        <taxon>Bacteria</taxon>
        <taxon>Bacillati</taxon>
        <taxon>Actinomycetota</taxon>
        <taxon>Actinomycetes</taxon>
        <taxon>Micrococcales</taxon>
        <taxon>Microbacteriaceae</taxon>
        <taxon>Cryobacterium</taxon>
    </lineage>
</organism>
<evidence type="ECO:0000256" key="1">
    <source>
        <dbReference type="ARBA" id="ARBA00022679"/>
    </source>
</evidence>
<dbReference type="PANTHER" id="PTHR43877:SF2">
    <property type="entry name" value="AMINOALKYLPHOSPHONATE N-ACETYLTRANSFERASE-RELATED"/>
    <property type="match status" value="1"/>
</dbReference>
<dbReference type="CDD" id="cd04301">
    <property type="entry name" value="NAT_SF"/>
    <property type="match status" value="1"/>
</dbReference>
<dbReference type="InterPro" id="IPR050832">
    <property type="entry name" value="Bact_Acetyltransf"/>
</dbReference>
<proteinExistence type="predicted"/>
<dbReference type="PROSITE" id="PS51186">
    <property type="entry name" value="GNAT"/>
    <property type="match status" value="1"/>
</dbReference>
<dbReference type="InterPro" id="IPR000182">
    <property type="entry name" value="GNAT_dom"/>
</dbReference>
<evidence type="ECO:0000256" key="2">
    <source>
        <dbReference type="ARBA" id="ARBA00023315"/>
    </source>
</evidence>
<dbReference type="Gene3D" id="3.40.630.30">
    <property type="match status" value="1"/>
</dbReference>
<evidence type="ECO:0000313" key="5">
    <source>
        <dbReference type="Proteomes" id="UP000297853"/>
    </source>
</evidence>
<name>A0ABY2J455_9MICO</name>
<accession>A0ABY2J455</accession>
<dbReference type="SUPFAM" id="SSF55729">
    <property type="entry name" value="Acyl-CoA N-acyltransferases (Nat)"/>
    <property type="match status" value="1"/>
</dbReference>
<dbReference type="RefSeq" id="WP_134429858.1">
    <property type="nucleotide sequence ID" value="NZ_SOGQ01000045.1"/>
</dbReference>
<dbReference type="Pfam" id="PF00583">
    <property type="entry name" value="Acetyltransf_1"/>
    <property type="match status" value="1"/>
</dbReference>
<sequence length="163" mass="17303">MPTTITIESPRQPEITELLRLSGEYAQSLYPPESNFLLSVAELEQPGVAVYVARDATDRALGIAALVGGADTGDGSTSTAELKRMFVHPVHRGRGVAGRLLAGIETDAAARGIREIVLETGPESHAALSFYRGAGYREVPLFGQYLGEAFSVCFAKAIPGAVR</sequence>
<keyword evidence="5" id="KW-1185">Reference proteome</keyword>
<dbReference type="InterPro" id="IPR016181">
    <property type="entry name" value="Acyl_CoA_acyltransferase"/>
</dbReference>
<reference evidence="4 5" key="1">
    <citation type="submission" date="2019-03" db="EMBL/GenBank/DDBJ databases">
        <title>Genomics of glacier-inhabiting Cryobacterium strains.</title>
        <authorList>
            <person name="Liu Q."/>
            <person name="Xin Y.-H."/>
        </authorList>
    </citation>
    <scope>NUCLEOTIDE SEQUENCE [LARGE SCALE GENOMIC DNA]</scope>
    <source>
        <strain evidence="4 5">TMT1-23-1</strain>
    </source>
</reference>
<comment type="caution">
    <text evidence="4">The sequence shown here is derived from an EMBL/GenBank/DDBJ whole genome shotgun (WGS) entry which is preliminary data.</text>
</comment>
<feature type="domain" description="N-acetyltransferase" evidence="3">
    <location>
        <begin position="5"/>
        <end position="159"/>
    </location>
</feature>
<gene>
    <name evidence="4" type="ORF">E3T28_08795</name>
</gene>
<evidence type="ECO:0000313" key="4">
    <source>
        <dbReference type="EMBL" id="TFC99635.1"/>
    </source>
</evidence>
<dbReference type="PANTHER" id="PTHR43877">
    <property type="entry name" value="AMINOALKYLPHOSPHONATE N-ACETYLTRANSFERASE-RELATED-RELATED"/>
    <property type="match status" value="1"/>
</dbReference>
<keyword evidence="2" id="KW-0012">Acyltransferase</keyword>
<keyword evidence="1" id="KW-0808">Transferase</keyword>
<dbReference type="Proteomes" id="UP000297853">
    <property type="component" value="Unassembled WGS sequence"/>
</dbReference>
<evidence type="ECO:0000259" key="3">
    <source>
        <dbReference type="PROSITE" id="PS51186"/>
    </source>
</evidence>
<dbReference type="EMBL" id="SOGQ01000045">
    <property type="protein sequence ID" value="TFC99635.1"/>
    <property type="molecule type" value="Genomic_DNA"/>
</dbReference>